<dbReference type="InterPro" id="IPR029016">
    <property type="entry name" value="GAF-like_dom_sf"/>
</dbReference>
<evidence type="ECO:0000313" key="4">
    <source>
        <dbReference type="EMBL" id="ASR52309.1"/>
    </source>
</evidence>
<dbReference type="Gene3D" id="3.30.450.40">
    <property type="match status" value="1"/>
</dbReference>
<dbReference type="InterPro" id="IPR036390">
    <property type="entry name" value="WH_DNA-bd_sf"/>
</dbReference>
<evidence type="ECO:0000313" key="5">
    <source>
        <dbReference type="Proteomes" id="UP000258016"/>
    </source>
</evidence>
<reference evidence="4 5" key="1">
    <citation type="submission" date="2017-03" db="EMBL/GenBank/DDBJ databases">
        <title>Complete genome sequence of Blastomonas fulva degrading microcsystin LR.</title>
        <authorList>
            <person name="Lee H.-g."/>
            <person name="Jin L."/>
            <person name="oh H.-M."/>
        </authorList>
    </citation>
    <scope>NUCLEOTIDE SEQUENCE [LARGE SCALE GENOMIC DNA]</scope>
    <source>
        <strain evidence="4 5">T2</strain>
    </source>
</reference>
<dbReference type="InterPro" id="IPR050707">
    <property type="entry name" value="HTH_MetabolicPath_Reg"/>
</dbReference>
<dbReference type="Pfam" id="PF09339">
    <property type="entry name" value="HTH_IclR"/>
    <property type="match status" value="1"/>
</dbReference>
<sequence length="267" mass="28989">MRSTESNKAKIANRVIEVLDFFDDNHTEATVMDIVRRYNRPQSSTSELLSSLVNLGLLYKDPVSRSYSPTPRAALLGSVAQPEYIRDGQLMAMVDRLVAQTGLAIAVFGMVGLNVQIFSWRGGNSTLATARSQGFGSGMQERMTDSAAGLLLLSTIMQPRRDGTIRRLNAEASEDRKFSFPEMSAKVEQVRAAGYACGMAGFGSIADTCAVLLPNQAPNRPIAIGFVYEPSHQIDPETLHRLLTQALARCDEQSQLSASVLPMSSAA</sequence>
<keyword evidence="1" id="KW-0805">Transcription regulation</keyword>
<dbReference type="EMBL" id="CP020083">
    <property type="protein sequence ID" value="ASR52309.1"/>
    <property type="molecule type" value="Genomic_DNA"/>
</dbReference>
<name>A0ABN5B9J7_9SPHN</name>
<dbReference type="GeneID" id="303486545"/>
<dbReference type="SUPFAM" id="SSF46785">
    <property type="entry name" value="Winged helix' DNA-binding domain"/>
    <property type="match status" value="1"/>
</dbReference>
<keyword evidence="5" id="KW-1185">Reference proteome</keyword>
<feature type="domain" description="HTH iclR-type" evidence="3">
    <location>
        <begin position="14"/>
        <end position="62"/>
    </location>
</feature>
<protein>
    <submittedName>
        <fullName evidence="4">IclR family transcriptional regulator</fullName>
    </submittedName>
</protein>
<evidence type="ECO:0000256" key="1">
    <source>
        <dbReference type="ARBA" id="ARBA00023015"/>
    </source>
</evidence>
<dbReference type="RefSeq" id="WP_069049867.1">
    <property type="nucleotide sequence ID" value="NZ_CP020083.1"/>
</dbReference>
<dbReference type="PANTHER" id="PTHR30136">
    <property type="entry name" value="HELIX-TURN-HELIX TRANSCRIPTIONAL REGULATOR, ICLR FAMILY"/>
    <property type="match status" value="1"/>
</dbReference>
<evidence type="ECO:0000256" key="2">
    <source>
        <dbReference type="ARBA" id="ARBA00023163"/>
    </source>
</evidence>
<evidence type="ECO:0000259" key="3">
    <source>
        <dbReference type="Pfam" id="PF09339"/>
    </source>
</evidence>
<dbReference type="InterPro" id="IPR036388">
    <property type="entry name" value="WH-like_DNA-bd_sf"/>
</dbReference>
<dbReference type="PANTHER" id="PTHR30136:SF35">
    <property type="entry name" value="HTH-TYPE TRANSCRIPTIONAL REGULATOR RV1719"/>
    <property type="match status" value="1"/>
</dbReference>
<organism evidence="4 5">
    <name type="scientific">Blastomonas fulva</name>
    <dbReference type="NCBI Taxonomy" id="1550728"/>
    <lineage>
        <taxon>Bacteria</taxon>
        <taxon>Pseudomonadati</taxon>
        <taxon>Pseudomonadota</taxon>
        <taxon>Alphaproteobacteria</taxon>
        <taxon>Sphingomonadales</taxon>
        <taxon>Sphingomonadaceae</taxon>
        <taxon>Blastomonas</taxon>
    </lineage>
</organism>
<proteinExistence type="predicted"/>
<dbReference type="SUPFAM" id="SSF55781">
    <property type="entry name" value="GAF domain-like"/>
    <property type="match status" value="1"/>
</dbReference>
<gene>
    <name evidence="4" type="ORF">B5J99_13265</name>
</gene>
<dbReference type="Gene3D" id="1.10.10.10">
    <property type="entry name" value="Winged helix-like DNA-binding domain superfamily/Winged helix DNA-binding domain"/>
    <property type="match status" value="1"/>
</dbReference>
<keyword evidence="2" id="KW-0804">Transcription</keyword>
<accession>A0ABN5B9J7</accession>
<dbReference type="Proteomes" id="UP000258016">
    <property type="component" value="Chromosome"/>
</dbReference>
<dbReference type="InterPro" id="IPR005471">
    <property type="entry name" value="Tscrpt_reg_IclR_N"/>
</dbReference>